<comment type="similarity">
    <text evidence="1">Belongs to the histidine acid phosphatase family.</text>
</comment>
<protein>
    <submittedName>
        <fullName evidence="3">Uncharacterized protein</fullName>
        <ecNumber evidence="3">3.1.3.2</ecNumber>
    </submittedName>
</protein>
<dbReference type="PANTHER" id="PTHR11567">
    <property type="entry name" value="ACID PHOSPHATASE-RELATED"/>
    <property type="match status" value="1"/>
</dbReference>
<evidence type="ECO:0000256" key="1">
    <source>
        <dbReference type="ARBA" id="ARBA00005375"/>
    </source>
</evidence>
<dbReference type="InterPro" id="IPR029033">
    <property type="entry name" value="His_PPase_superfam"/>
</dbReference>
<dbReference type="InterPro" id="IPR050645">
    <property type="entry name" value="Histidine_acid_phosphatase"/>
</dbReference>
<dbReference type="STRING" id="425264.A0A3G2S459"/>
<gene>
    <name evidence="3" type="ORF">DNF11_1845</name>
</gene>
<dbReference type="PROSITE" id="PS00616">
    <property type="entry name" value="HIS_ACID_PHOSPHAT_1"/>
    <property type="match status" value="1"/>
</dbReference>
<evidence type="ECO:0000256" key="2">
    <source>
        <dbReference type="ARBA" id="ARBA00022801"/>
    </source>
</evidence>
<name>A0A3G2S459_MALR7</name>
<dbReference type="Proteomes" id="UP000269793">
    <property type="component" value="Chromosome III"/>
</dbReference>
<reference evidence="3 4" key="1">
    <citation type="submission" date="2018-10" db="EMBL/GenBank/DDBJ databases">
        <title>Complete genome sequence of Malassezia restricta CBS 7877.</title>
        <authorList>
            <person name="Morand S.C."/>
            <person name="Bertignac M."/>
            <person name="Iltis A."/>
            <person name="Kolder I."/>
            <person name="Pirovano W."/>
            <person name="Jourdain R."/>
            <person name="Clavaud C."/>
        </authorList>
    </citation>
    <scope>NUCLEOTIDE SEQUENCE [LARGE SCALE GENOMIC DNA]</scope>
    <source>
        <strain evidence="3 4">CBS 7877</strain>
    </source>
</reference>
<dbReference type="AlphaFoldDB" id="A0A3G2S459"/>
<evidence type="ECO:0000313" key="3">
    <source>
        <dbReference type="EMBL" id="AYO42795.1"/>
    </source>
</evidence>
<dbReference type="PANTHER" id="PTHR11567:SF110">
    <property type="entry name" value="2-PHOSPHOXYLOSE PHOSPHATASE 1"/>
    <property type="match status" value="1"/>
</dbReference>
<keyword evidence="4" id="KW-1185">Reference proteome</keyword>
<organism evidence="3 4">
    <name type="scientific">Malassezia restricta (strain ATCC 96810 / NBRC 103918 / CBS 7877)</name>
    <name type="common">Seborrheic dermatitis infection agent</name>
    <dbReference type="NCBI Taxonomy" id="425264"/>
    <lineage>
        <taxon>Eukaryota</taxon>
        <taxon>Fungi</taxon>
        <taxon>Dikarya</taxon>
        <taxon>Basidiomycota</taxon>
        <taxon>Ustilaginomycotina</taxon>
        <taxon>Malasseziomycetes</taxon>
        <taxon>Malasseziales</taxon>
        <taxon>Malasseziaceae</taxon>
        <taxon>Malassezia</taxon>
    </lineage>
</organism>
<sequence length="447" mass="49982">MDVRTSVASSSSVPLGRGEISSSLGWVPPPEQLDLLQVIYVLRHGERTPVRRRLTSAEPPLPHRWNLCHASQVFGQSVMQHTGSDVGLPHGKPHIPRRIEFTVHNDAPQTGEHGDCLLGELTDKGRKTMQHIGEALRARYVDAEHLLPPNLAKEDARSLYLRSTHMSRTIQSLEELVRGLVGPNAVSTPEILVRNTFDEDLLPNPRKCPKLGVLMQKFADLAVDVYNPRLAKYDDVVAPLDGGAAPRLNDGPRLSGLFDTMRSATAHGIQLPQSLENPELQTLMEHAVLDEWFGGYASRDPDERRQYRRMALGTFFESLCDTFARRATLGDADPRRMSILLGHDATLVGMTHMLDVCNHRWPAFGAGLGLELFRDRSSTEPVTAQHMPGYYVRCRYGDEELRLPGCQAPGKHWSGRPELCTLDAFREIVVDRLRHPQGLTIQQECTM</sequence>
<dbReference type="EMBL" id="CP033150">
    <property type="protein sequence ID" value="AYO42795.1"/>
    <property type="molecule type" value="Genomic_DNA"/>
</dbReference>
<dbReference type="GO" id="GO:0003993">
    <property type="term" value="F:acid phosphatase activity"/>
    <property type="evidence" value="ECO:0007669"/>
    <property type="project" value="UniProtKB-EC"/>
</dbReference>
<dbReference type="Pfam" id="PF00328">
    <property type="entry name" value="His_Phos_2"/>
    <property type="match status" value="1"/>
</dbReference>
<dbReference type="VEuPathDB" id="FungiDB:DNF11_1845"/>
<keyword evidence="2 3" id="KW-0378">Hydrolase</keyword>
<dbReference type="SUPFAM" id="SSF53254">
    <property type="entry name" value="Phosphoglycerate mutase-like"/>
    <property type="match status" value="1"/>
</dbReference>
<dbReference type="InterPro" id="IPR000560">
    <property type="entry name" value="His_Pase_clade-2"/>
</dbReference>
<accession>A0A3G2S459</accession>
<dbReference type="OrthoDB" id="10257284at2759"/>
<proteinExistence type="inferred from homology"/>
<dbReference type="Gene3D" id="3.40.50.1240">
    <property type="entry name" value="Phosphoglycerate mutase-like"/>
    <property type="match status" value="1"/>
</dbReference>
<dbReference type="InterPro" id="IPR033379">
    <property type="entry name" value="Acid_Pase_AS"/>
</dbReference>
<dbReference type="EC" id="3.1.3.2" evidence="3"/>
<evidence type="ECO:0000313" key="4">
    <source>
        <dbReference type="Proteomes" id="UP000269793"/>
    </source>
</evidence>